<organism evidence="1 2">
    <name type="scientific">Tritonibacter scottomollicae</name>
    <name type="common">Epibacterium scottomollicae</name>
    <dbReference type="NCBI Taxonomy" id="483013"/>
    <lineage>
        <taxon>Bacteria</taxon>
        <taxon>Pseudomonadati</taxon>
        <taxon>Pseudomonadota</taxon>
        <taxon>Alphaproteobacteria</taxon>
        <taxon>Rhodobacterales</taxon>
        <taxon>Paracoccaceae</taxon>
        <taxon>Tritonibacter</taxon>
    </lineage>
</organism>
<feature type="non-terminal residue" evidence="1">
    <location>
        <position position="1"/>
    </location>
</feature>
<accession>A0A2T0ZWE6</accession>
<protein>
    <submittedName>
        <fullName evidence="1">Uncharacterized protein</fullName>
    </submittedName>
</protein>
<dbReference type="Proteomes" id="UP000237718">
    <property type="component" value="Unassembled WGS sequence"/>
</dbReference>
<dbReference type="AlphaFoldDB" id="A0A2T0ZWE6"/>
<evidence type="ECO:0000313" key="2">
    <source>
        <dbReference type="Proteomes" id="UP000237718"/>
    </source>
</evidence>
<sequence length="29" mass="2966">ADEVDGSCSTGIERAKVQLSSTARKGATQ</sequence>
<dbReference type="EMBL" id="PVUF01000063">
    <property type="protein sequence ID" value="PRZ40577.1"/>
    <property type="molecule type" value="Genomic_DNA"/>
</dbReference>
<gene>
    <name evidence="1" type="ORF">CLV89_1632</name>
</gene>
<comment type="caution">
    <text evidence="1">The sequence shown here is derived from an EMBL/GenBank/DDBJ whole genome shotgun (WGS) entry which is preliminary data.</text>
</comment>
<proteinExistence type="predicted"/>
<evidence type="ECO:0000313" key="1">
    <source>
        <dbReference type="EMBL" id="PRZ40577.1"/>
    </source>
</evidence>
<name>A0A2T0ZWE6_TRISK</name>
<reference evidence="1 2" key="1">
    <citation type="submission" date="2018-03" db="EMBL/GenBank/DDBJ databases">
        <title>Genomic Encyclopedia of Archaeal and Bacterial Type Strains, Phase II (KMG-II): from individual species to whole genera.</title>
        <authorList>
            <person name="Goeker M."/>
        </authorList>
    </citation>
    <scope>NUCLEOTIDE SEQUENCE [LARGE SCALE GENOMIC DNA]</scope>
    <source>
        <strain evidence="1 2">DSM 25328</strain>
    </source>
</reference>